<evidence type="ECO:0008006" key="5">
    <source>
        <dbReference type="Google" id="ProtNLM"/>
    </source>
</evidence>
<feature type="coiled-coil region" evidence="1">
    <location>
        <begin position="284"/>
        <end position="410"/>
    </location>
</feature>
<sequence>MNTQDGLSFIKETLKPFYAINRTKEKRQEDIETKGKYKYKIKKIIKEEAGNPVADYLEDLIERNDHIDPLQVAEDFNGFDLSRKAQKLKSVQNYIDLHNGIIQIEKPLDGRKTVIQEAFFKFPMHNQVDLSADFYISGIQDFYSKYFPDYKVLLTVYHGDELEAKGDKKVGDHPHIFIDCKNQRTGEYDLTEHQALLANKVIESIDFFKEYNPVNTQSQTYEESQIIGEALQELFYQHINDKFKNENIPIVASRVETTQESLELRKKLRLESKKAKEDRAFNLYTLREKQLAEATETLEKTQQEIKQAEVQNSKLEQTLEKKNTLIVEQTEKLEQIETSSKNKINLLSNEFNEQKRKLDNIIAQEKITKETVRVLEKKKTELEKTITAELEKHNKAIKTLNAQIVKDEKRHAQITKAMTILNDELQPLIYSLDVKIDKILNAQRLSEPTDPIYKELKENVFQTARYLGREKRKDYLFNVHEKLNEVGLDSKRVEFGVIDNAKLWASDKLTDKQTIEFDEEEKKQAEVARKRRMLKPKPPSPFNNPNNPNNPYQ</sequence>
<dbReference type="AlphaFoldDB" id="A0A1G6NHV1"/>
<evidence type="ECO:0000256" key="2">
    <source>
        <dbReference type="SAM" id="MobiDB-lite"/>
    </source>
</evidence>
<organism evidence="3 4">
    <name type="scientific">Ectopseudomonas chengduensis</name>
    <dbReference type="NCBI Taxonomy" id="489632"/>
    <lineage>
        <taxon>Bacteria</taxon>
        <taxon>Pseudomonadati</taxon>
        <taxon>Pseudomonadota</taxon>
        <taxon>Gammaproteobacteria</taxon>
        <taxon>Pseudomonadales</taxon>
        <taxon>Pseudomonadaceae</taxon>
        <taxon>Ectopseudomonas</taxon>
    </lineage>
</organism>
<feature type="compositionally biased region" description="Basic and acidic residues" evidence="2">
    <location>
        <begin position="515"/>
        <end position="528"/>
    </location>
</feature>
<reference evidence="4" key="1">
    <citation type="submission" date="2016-10" db="EMBL/GenBank/DDBJ databases">
        <authorList>
            <person name="Varghese N."/>
            <person name="Submissions S."/>
        </authorList>
    </citation>
    <scope>NUCLEOTIDE SEQUENCE [LARGE SCALE GENOMIC DNA]</scope>
    <source>
        <strain evidence="4">DSM 26382</strain>
    </source>
</reference>
<evidence type="ECO:0000256" key="1">
    <source>
        <dbReference type="SAM" id="Coils"/>
    </source>
</evidence>
<feature type="compositionally biased region" description="Low complexity" evidence="2">
    <location>
        <begin position="543"/>
        <end position="553"/>
    </location>
</feature>
<accession>A0A1G6NHV1</accession>
<feature type="region of interest" description="Disordered" evidence="2">
    <location>
        <begin position="515"/>
        <end position="553"/>
    </location>
</feature>
<gene>
    <name evidence="3" type="ORF">SAMN05216576_105105</name>
</gene>
<evidence type="ECO:0000313" key="3">
    <source>
        <dbReference type="EMBL" id="SDC66695.1"/>
    </source>
</evidence>
<protein>
    <recommendedName>
        <fullName evidence="5">Plasmid recombination enzyme</fullName>
    </recommendedName>
</protein>
<keyword evidence="1" id="KW-0175">Coiled coil</keyword>
<proteinExistence type="predicted"/>
<dbReference type="EMBL" id="FMZQ01000005">
    <property type="protein sequence ID" value="SDC66695.1"/>
    <property type="molecule type" value="Genomic_DNA"/>
</dbReference>
<dbReference type="Proteomes" id="UP000199467">
    <property type="component" value="Unassembled WGS sequence"/>
</dbReference>
<keyword evidence="4" id="KW-1185">Reference proteome</keyword>
<name>A0A1G6NHV1_9GAMM</name>
<evidence type="ECO:0000313" key="4">
    <source>
        <dbReference type="Proteomes" id="UP000199467"/>
    </source>
</evidence>